<protein>
    <recommendedName>
        <fullName evidence="3">Tetratricopeptide repeat protein</fullName>
    </recommendedName>
</protein>
<evidence type="ECO:0000313" key="2">
    <source>
        <dbReference type="Proteomes" id="UP000195437"/>
    </source>
</evidence>
<name>A0A1Y0IRH6_9BACL</name>
<accession>A0A1Y0IRH6</accession>
<reference evidence="2" key="1">
    <citation type="submission" date="2017-05" db="EMBL/GenBank/DDBJ databases">
        <authorList>
            <person name="Sung H."/>
        </authorList>
    </citation>
    <scope>NUCLEOTIDE SEQUENCE [LARGE SCALE GENOMIC DNA]</scope>
    <source>
        <strain evidence="2">AR23208</strain>
    </source>
</reference>
<dbReference type="OrthoDB" id="56388at2"/>
<gene>
    <name evidence="1" type="ORF">CBW65_20605</name>
</gene>
<dbReference type="KEGG" id="tum:CBW65_20605"/>
<dbReference type="EMBL" id="CP021434">
    <property type="protein sequence ID" value="ARU63111.1"/>
    <property type="molecule type" value="Genomic_DNA"/>
</dbReference>
<dbReference type="Proteomes" id="UP000195437">
    <property type="component" value="Chromosome"/>
</dbReference>
<dbReference type="AlphaFoldDB" id="A0A1Y0IRH6"/>
<evidence type="ECO:0008006" key="3">
    <source>
        <dbReference type="Google" id="ProtNLM"/>
    </source>
</evidence>
<proteinExistence type="predicted"/>
<sequence length="337" mass="39207">MNYQEQLYMLEHQADLLPDGDAKTALLEQAIQLADRHNELIDSFELREKLISAALGAGDPRRMLVAFSWCLNQVDKHPDTFEADRMLWQYKWVVGHIDTFPQISRAQIDAMMDDLKSRYEAQGLSLRPYYRQLHAHAMFAGEQERADVFYRQWLSAAVDDFCDCIACERAHQVEYLVWLGEDDKALALAEPILNGQLACSTVPHNTLHDLLDALIRLGRIDEAEELHKRGYPKIENELSFVHGFGNHIRYLTLTDPDRALALFHKHLRQAQKTTDQRNQFRFYLSGWFLFERLRRSGHEHEELQWLSAKTRELADAFDQRNGNTHHAALIEKTLARL</sequence>
<organism evidence="1 2">
    <name type="scientific">Tumebacillus avium</name>
    <dbReference type="NCBI Taxonomy" id="1903704"/>
    <lineage>
        <taxon>Bacteria</taxon>
        <taxon>Bacillati</taxon>
        <taxon>Bacillota</taxon>
        <taxon>Bacilli</taxon>
        <taxon>Bacillales</taxon>
        <taxon>Alicyclobacillaceae</taxon>
        <taxon>Tumebacillus</taxon>
    </lineage>
</organism>
<dbReference type="RefSeq" id="WP_087458458.1">
    <property type="nucleotide sequence ID" value="NZ_CP021434.1"/>
</dbReference>
<keyword evidence="2" id="KW-1185">Reference proteome</keyword>
<evidence type="ECO:0000313" key="1">
    <source>
        <dbReference type="EMBL" id="ARU63111.1"/>
    </source>
</evidence>